<dbReference type="PANTHER" id="PTHR42951:SF4">
    <property type="entry name" value="ACYL-COENZYME A THIOESTERASE MBLAC2"/>
    <property type="match status" value="1"/>
</dbReference>
<dbReference type="RefSeq" id="WP_029162606.1">
    <property type="nucleotide sequence ID" value="NZ_CP009933.1"/>
</dbReference>
<dbReference type="AlphaFoldDB" id="A0A0E3MAA9"/>
<dbReference type="Proteomes" id="UP000033115">
    <property type="component" value="Chromosome"/>
</dbReference>
<dbReference type="PANTHER" id="PTHR42951">
    <property type="entry name" value="METALLO-BETA-LACTAMASE DOMAIN-CONTAINING"/>
    <property type="match status" value="1"/>
</dbReference>
<dbReference type="STRING" id="1548.CSCA_3278"/>
<evidence type="ECO:0000313" key="2">
    <source>
        <dbReference type="EMBL" id="AKA70403.1"/>
    </source>
</evidence>
<accession>A0A0E3MAA9</accession>
<keyword evidence="3" id="KW-1185">Reference proteome</keyword>
<sequence>MKDWFTIDHIDKDTHIVSEYRHWEETHAYLLNGTERSLLIDTGLGICNIYDEVIKLTDKPITAVATHIHWDHIGGHKFFHDFYAHEYELNWLNGEFPLTLEQIKDMVVDRCDLPEGYNVDNYEFFQGTPTMILKDNDVIDIGGRSIEVLHTPGHSPGHMCFFEKERGYLFTGDLVYKDTLFAYYPSTDPKAYLRSIERVAALPVKKVFPAHHSLDIHPEMLIRMRDAFRQLESEGKLHHGSGTFKYKDFAIWI</sequence>
<dbReference type="EMBL" id="CP009933">
    <property type="protein sequence ID" value="AKA70403.1"/>
    <property type="molecule type" value="Genomic_DNA"/>
</dbReference>
<organism evidence="2 3">
    <name type="scientific">Clostridium scatologenes</name>
    <dbReference type="NCBI Taxonomy" id="1548"/>
    <lineage>
        <taxon>Bacteria</taxon>
        <taxon>Bacillati</taxon>
        <taxon>Bacillota</taxon>
        <taxon>Clostridia</taxon>
        <taxon>Eubacteriales</taxon>
        <taxon>Clostridiaceae</taxon>
        <taxon>Clostridium</taxon>
    </lineage>
</organism>
<gene>
    <name evidence="2" type="ORF">CSCA_3278</name>
</gene>
<dbReference type="Gene3D" id="3.60.15.10">
    <property type="entry name" value="Ribonuclease Z/Hydroxyacylglutathione hydrolase-like"/>
    <property type="match status" value="1"/>
</dbReference>
<reference evidence="2 3" key="1">
    <citation type="journal article" date="2015" name="J. Biotechnol.">
        <title>Complete genome sequence of a malodorant-producing acetogen, Clostridium scatologenes ATCC 25775(T).</title>
        <authorList>
            <person name="Zhu Z."/>
            <person name="Guo T."/>
            <person name="Zheng H."/>
            <person name="Song T."/>
            <person name="Ouyang P."/>
            <person name="Xie J."/>
        </authorList>
    </citation>
    <scope>NUCLEOTIDE SEQUENCE [LARGE SCALE GENOMIC DNA]</scope>
    <source>
        <strain evidence="2 3">ATCC 25775</strain>
    </source>
</reference>
<dbReference type="InterPro" id="IPR036866">
    <property type="entry name" value="RibonucZ/Hydroxyglut_hydro"/>
</dbReference>
<dbReference type="InterPro" id="IPR050855">
    <property type="entry name" value="NDM-1-like"/>
</dbReference>
<protein>
    <recommendedName>
        <fullName evidence="1">Metallo-beta-lactamase domain-containing protein</fullName>
    </recommendedName>
</protein>
<evidence type="ECO:0000259" key="1">
    <source>
        <dbReference type="SMART" id="SM00849"/>
    </source>
</evidence>
<dbReference type="CDD" id="cd07712">
    <property type="entry name" value="MBLAC2-like_MBL-fold"/>
    <property type="match status" value="1"/>
</dbReference>
<dbReference type="Pfam" id="PF00753">
    <property type="entry name" value="Lactamase_B"/>
    <property type="match status" value="1"/>
</dbReference>
<proteinExistence type="predicted"/>
<feature type="domain" description="Metallo-beta-lactamase" evidence="1">
    <location>
        <begin position="25"/>
        <end position="211"/>
    </location>
</feature>
<dbReference type="HOGENOM" id="CLU_030571_0_0_9"/>
<dbReference type="KEGG" id="csq:CSCA_3278"/>
<dbReference type="InterPro" id="IPR001279">
    <property type="entry name" value="Metallo-B-lactamas"/>
</dbReference>
<name>A0A0E3MAA9_CLOSL</name>
<dbReference type="SMART" id="SM00849">
    <property type="entry name" value="Lactamase_B"/>
    <property type="match status" value="1"/>
</dbReference>
<evidence type="ECO:0000313" key="3">
    <source>
        <dbReference type="Proteomes" id="UP000033115"/>
    </source>
</evidence>
<dbReference type="SUPFAM" id="SSF56281">
    <property type="entry name" value="Metallo-hydrolase/oxidoreductase"/>
    <property type="match status" value="1"/>
</dbReference>